<dbReference type="EC" id="2.3.2.2" evidence="1"/>
<dbReference type="Pfam" id="PF01019">
    <property type="entry name" value="G_glu_transpept"/>
    <property type="match status" value="1"/>
</dbReference>
<dbReference type="InterPro" id="IPR043138">
    <property type="entry name" value="GGT_lsub"/>
</dbReference>
<reference evidence="1" key="1">
    <citation type="submission" date="2019-03" db="EMBL/GenBank/DDBJ databases">
        <authorList>
            <person name="Danneels B."/>
        </authorList>
    </citation>
    <scope>NUCLEOTIDE SEQUENCE</scope>
</reference>
<gene>
    <name evidence="1" type="ORF">ANDO1_0179</name>
</gene>
<proteinExistence type="predicted"/>
<organism evidence="1">
    <name type="scientific">plant metagenome</name>
    <dbReference type="NCBI Taxonomy" id="1297885"/>
    <lineage>
        <taxon>unclassified sequences</taxon>
        <taxon>metagenomes</taxon>
        <taxon>organismal metagenomes</taxon>
    </lineage>
</organism>
<dbReference type="EMBL" id="CAADHZ010000008">
    <property type="protein sequence ID" value="VFR22989.1"/>
    <property type="molecule type" value="Genomic_DNA"/>
</dbReference>
<keyword evidence="1" id="KW-0808">Transferase</keyword>
<dbReference type="InterPro" id="IPR029055">
    <property type="entry name" value="Ntn_hydrolases_N"/>
</dbReference>
<dbReference type="SUPFAM" id="SSF56235">
    <property type="entry name" value="N-terminal nucleophile aminohydrolases (Ntn hydrolases)"/>
    <property type="match status" value="1"/>
</dbReference>
<dbReference type="PANTHER" id="PTHR43881:SF1">
    <property type="entry name" value="GAMMA-GLUTAMYLTRANSPEPTIDASE (AFU_ORTHOLOGUE AFUA_4G13580)"/>
    <property type="match status" value="1"/>
</dbReference>
<sequence>MPPCAQSVIPLFRLPILISCAACAMGRQAELSRYRHMSDSFTTRPEIRGTFGVVSSTHWLASQVAMSVLERGGNAFDAAVAGGFALQVVEPHLNGPGGEVPIIFWSEREQRTRVLCGQGPAPKLAEPAYFRAMGLEQVPGIGLLPACVPGAFGAWLTLLRDHGTWELADVLAPAMSYARQGFPLVPRIVSAIIAVQALFREEWTSSADVWLPGGEVPDANALFRLPALARTYARVIERAEAAGTTREGRIDAALDAWYDGFVAEAVDRYYRETAVRDTTGERNTGLLRREDMAGWRPAYEDPATLDFGRYTVAKCGPWSQGPVFLQQLSLLKHLDIGAHAPDSFGFVHRLAEATKLAFADRLAWYGDPERHDVPLAQLLSNDYARERARGVGATAATALQPGSPDGRPPVLPDTGVSARTLTTADTRYGVGEPTFAQLPPVAQWLPREIFVGDTCHIDVIDAQGNMVAATPSGGWLSSSPAIPELGFSITTRLQMSWLDEGLPGGLQAGKRPSTTLSPGLALRDGKPYMVFGTPGGDQQDQWTVAFFLRHAVHGMDLQSAIEAPSWHVDHGPASFWPRTTVLNRLTVESRMPEATLAALREAGHEVKVGGPWSEGRISVCTREPDGQGGLLLRAGANPRGMQGYAVGR</sequence>
<name>A0A484PDW1_9ZZZZ</name>
<evidence type="ECO:0000313" key="1">
    <source>
        <dbReference type="EMBL" id="VFR22989.1"/>
    </source>
</evidence>
<dbReference type="Gene3D" id="1.10.246.130">
    <property type="match status" value="1"/>
</dbReference>
<dbReference type="PRINTS" id="PR01210">
    <property type="entry name" value="GGTRANSPTASE"/>
</dbReference>
<protein>
    <submittedName>
        <fullName evidence="1">Gamma-glutamyltranspeptidase</fullName>
        <ecNumber evidence="1">2.3.2.2</ecNumber>
    </submittedName>
</protein>
<dbReference type="AlphaFoldDB" id="A0A484PDW1"/>
<dbReference type="InterPro" id="IPR043137">
    <property type="entry name" value="GGT_ssub_C"/>
</dbReference>
<dbReference type="PANTHER" id="PTHR43881">
    <property type="entry name" value="GAMMA-GLUTAMYLTRANSPEPTIDASE (AFU_ORTHOLOGUE AFUA_4G13580)"/>
    <property type="match status" value="1"/>
</dbReference>
<keyword evidence="1" id="KW-0012">Acyltransferase</keyword>
<dbReference type="GO" id="GO:0103068">
    <property type="term" value="F:leukotriene C4 gamma-glutamyl transferase activity"/>
    <property type="evidence" value="ECO:0007669"/>
    <property type="project" value="UniProtKB-EC"/>
</dbReference>
<dbReference type="InterPro" id="IPR052896">
    <property type="entry name" value="GGT-like_enzyme"/>
</dbReference>
<accession>A0A484PDW1</accession>
<dbReference type="Gene3D" id="3.60.20.40">
    <property type="match status" value="1"/>
</dbReference>